<comment type="caution">
    <text evidence="2">The sequence shown here is derived from an EMBL/GenBank/DDBJ whole genome shotgun (WGS) entry which is preliminary data.</text>
</comment>
<dbReference type="PROSITE" id="PS50930">
    <property type="entry name" value="HTH_LYTTR"/>
    <property type="match status" value="1"/>
</dbReference>
<dbReference type="RefSeq" id="WP_381432481.1">
    <property type="nucleotide sequence ID" value="NZ_JBHSNO010000005.1"/>
</dbReference>
<dbReference type="PANTHER" id="PTHR37299:SF4">
    <property type="entry name" value="TRANSCRIPTIONAL REGULATOR"/>
    <property type="match status" value="1"/>
</dbReference>
<protein>
    <submittedName>
        <fullName evidence="2">LytTR family DNA-binding domain-containing protein</fullName>
    </submittedName>
</protein>
<evidence type="ECO:0000259" key="1">
    <source>
        <dbReference type="PROSITE" id="PS50930"/>
    </source>
</evidence>
<feature type="domain" description="HTH LytTR-type" evidence="1">
    <location>
        <begin position="159"/>
        <end position="222"/>
    </location>
</feature>
<evidence type="ECO:0000313" key="2">
    <source>
        <dbReference type="EMBL" id="MFC5588846.1"/>
    </source>
</evidence>
<accession>A0ABW0TJA7</accession>
<dbReference type="InterPro" id="IPR007492">
    <property type="entry name" value="LytTR_DNA-bd_dom"/>
</dbReference>
<dbReference type="PANTHER" id="PTHR37299">
    <property type="entry name" value="TRANSCRIPTIONAL REGULATOR-RELATED"/>
    <property type="match status" value="1"/>
</dbReference>
<gene>
    <name evidence="2" type="ORF">ACFPRA_08105</name>
</gene>
<organism evidence="2 3">
    <name type="scientific">Sporosarcina soli</name>
    <dbReference type="NCBI Taxonomy" id="334736"/>
    <lineage>
        <taxon>Bacteria</taxon>
        <taxon>Bacillati</taxon>
        <taxon>Bacillota</taxon>
        <taxon>Bacilli</taxon>
        <taxon>Bacillales</taxon>
        <taxon>Caryophanaceae</taxon>
        <taxon>Sporosarcina</taxon>
    </lineage>
</organism>
<dbReference type="Gene3D" id="2.40.50.40">
    <property type="match status" value="1"/>
</dbReference>
<evidence type="ECO:0000313" key="3">
    <source>
        <dbReference type="Proteomes" id="UP001596109"/>
    </source>
</evidence>
<keyword evidence="3" id="KW-1185">Reference proteome</keyword>
<proteinExistence type="predicted"/>
<dbReference type="GO" id="GO:0003677">
    <property type="term" value="F:DNA binding"/>
    <property type="evidence" value="ECO:0007669"/>
    <property type="project" value="UniProtKB-KW"/>
</dbReference>
<dbReference type="Gene3D" id="2.20.25.10">
    <property type="match status" value="1"/>
</dbReference>
<dbReference type="Pfam" id="PF04397">
    <property type="entry name" value="LytTR"/>
    <property type="match status" value="1"/>
</dbReference>
<name>A0ABW0TJA7_9BACL</name>
<dbReference type="Proteomes" id="UP001596109">
    <property type="component" value="Unassembled WGS sequence"/>
</dbReference>
<dbReference type="EMBL" id="JBHSNO010000005">
    <property type="protein sequence ID" value="MFC5588846.1"/>
    <property type="molecule type" value="Genomic_DNA"/>
</dbReference>
<keyword evidence="2" id="KW-0238">DNA-binding</keyword>
<dbReference type="SMART" id="SM00850">
    <property type="entry name" value="LytTR"/>
    <property type="match status" value="1"/>
</dbReference>
<dbReference type="InterPro" id="IPR046947">
    <property type="entry name" value="LytR-like"/>
</dbReference>
<sequence>MTKEKLRMSNEELQQYTTLLEDWIPDDATIAIGVGDHYICSIEGSSNIQIKEGQPIEPGSIAEEVIRNRRKIKALVNQSPCGIPYYGIGYPIQIHDEPGALIVILSPNYQQRPEPFRYLTGKQQEDWSPIPIEQISHIESLQKKTWFYANDEGYCTNFTLKDLHIRLPQSFLRIHRSYIVNIAYIQRISRDLSSNLILTLKDETELPVSQTYATELRAVLGF</sequence>
<reference evidence="3" key="1">
    <citation type="journal article" date="2019" name="Int. J. Syst. Evol. Microbiol.">
        <title>The Global Catalogue of Microorganisms (GCM) 10K type strain sequencing project: providing services to taxonomists for standard genome sequencing and annotation.</title>
        <authorList>
            <consortium name="The Broad Institute Genomics Platform"/>
            <consortium name="The Broad Institute Genome Sequencing Center for Infectious Disease"/>
            <person name="Wu L."/>
            <person name="Ma J."/>
        </authorList>
    </citation>
    <scope>NUCLEOTIDE SEQUENCE [LARGE SCALE GENOMIC DNA]</scope>
    <source>
        <strain evidence="3">CGMCC 4.1434</strain>
    </source>
</reference>